<comment type="caution">
    <text evidence="2">The sequence shown here is derived from an EMBL/GenBank/DDBJ whole genome shotgun (WGS) entry which is preliminary data.</text>
</comment>
<evidence type="ECO:0000313" key="2">
    <source>
        <dbReference type="EMBL" id="KAJ7375762.1"/>
    </source>
</evidence>
<feature type="region of interest" description="Disordered" evidence="1">
    <location>
        <begin position="1"/>
        <end position="37"/>
    </location>
</feature>
<sequence>MSVTTNGREGGDLTLFMTGKKPRPSTEPMYSGGNRRDFPITSGYNTAKYTDFISRPYSKFSKYFDLSKYVSWNLWWMFFTFKKVQSKTQSDLEDSKKL</sequence>
<evidence type="ECO:0000313" key="3">
    <source>
        <dbReference type="Proteomes" id="UP001163046"/>
    </source>
</evidence>
<dbReference type="EMBL" id="MU826494">
    <property type="protein sequence ID" value="KAJ7375762.1"/>
    <property type="molecule type" value="Genomic_DNA"/>
</dbReference>
<organism evidence="2 3">
    <name type="scientific">Desmophyllum pertusum</name>
    <dbReference type="NCBI Taxonomy" id="174260"/>
    <lineage>
        <taxon>Eukaryota</taxon>
        <taxon>Metazoa</taxon>
        <taxon>Cnidaria</taxon>
        <taxon>Anthozoa</taxon>
        <taxon>Hexacorallia</taxon>
        <taxon>Scleractinia</taxon>
        <taxon>Caryophylliina</taxon>
        <taxon>Caryophylliidae</taxon>
        <taxon>Desmophyllum</taxon>
    </lineage>
</organism>
<dbReference type="Proteomes" id="UP001163046">
    <property type="component" value="Unassembled WGS sequence"/>
</dbReference>
<protein>
    <submittedName>
        <fullName evidence="2">Uncharacterized protein</fullName>
    </submittedName>
</protein>
<gene>
    <name evidence="2" type="ORF">OS493_039028</name>
</gene>
<proteinExistence type="predicted"/>
<name>A0A9X0CTR8_9CNID</name>
<keyword evidence="3" id="KW-1185">Reference proteome</keyword>
<reference evidence="2" key="1">
    <citation type="submission" date="2023-01" db="EMBL/GenBank/DDBJ databases">
        <title>Genome assembly of the deep-sea coral Lophelia pertusa.</title>
        <authorList>
            <person name="Herrera S."/>
            <person name="Cordes E."/>
        </authorList>
    </citation>
    <scope>NUCLEOTIDE SEQUENCE</scope>
    <source>
        <strain evidence="2">USNM1676648</strain>
        <tissue evidence="2">Polyp</tissue>
    </source>
</reference>
<evidence type="ECO:0000256" key="1">
    <source>
        <dbReference type="SAM" id="MobiDB-lite"/>
    </source>
</evidence>
<dbReference type="AlphaFoldDB" id="A0A9X0CTR8"/>
<accession>A0A9X0CTR8</accession>